<dbReference type="KEGG" id="mno:Mnod_6620"/>
<keyword evidence="4" id="KW-1185">Reference proteome</keyword>
<keyword evidence="3" id="KW-0808">Transferase</keyword>
<organism evidence="3 4">
    <name type="scientific">Methylobacterium nodulans (strain LMG 21967 / CNCM I-2342 / ORS 2060)</name>
    <dbReference type="NCBI Taxonomy" id="460265"/>
    <lineage>
        <taxon>Bacteria</taxon>
        <taxon>Pseudomonadati</taxon>
        <taxon>Pseudomonadota</taxon>
        <taxon>Alphaproteobacteria</taxon>
        <taxon>Hyphomicrobiales</taxon>
        <taxon>Methylobacteriaceae</taxon>
        <taxon>Methylobacterium</taxon>
    </lineage>
</organism>
<dbReference type="RefSeq" id="WP_015932959.1">
    <property type="nucleotide sequence ID" value="NC_011894.1"/>
</dbReference>
<keyword evidence="1" id="KW-1133">Transmembrane helix</keyword>
<feature type="transmembrane region" description="Helical" evidence="1">
    <location>
        <begin position="232"/>
        <end position="254"/>
    </location>
</feature>
<dbReference type="InterPro" id="IPR002656">
    <property type="entry name" value="Acyl_transf_3_dom"/>
</dbReference>
<dbReference type="OrthoDB" id="9807745at2"/>
<feature type="transmembrane region" description="Helical" evidence="1">
    <location>
        <begin position="67"/>
        <end position="90"/>
    </location>
</feature>
<dbReference type="Proteomes" id="UP000008207">
    <property type="component" value="Chromosome"/>
</dbReference>
<keyword evidence="1" id="KW-0812">Transmembrane</keyword>
<feature type="transmembrane region" description="Helical" evidence="1">
    <location>
        <begin position="110"/>
        <end position="130"/>
    </location>
</feature>
<proteinExistence type="predicted"/>
<feature type="domain" description="Acyltransferase 3" evidence="2">
    <location>
        <begin position="13"/>
        <end position="312"/>
    </location>
</feature>
<feature type="transmembrane region" description="Helical" evidence="1">
    <location>
        <begin position="169"/>
        <end position="185"/>
    </location>
</feature>
<evidence type="ECO:0000313" key="4">
    <source>
        <dbReference type="Proteomes" id="UP000008207"/>
    </source>
</evidence>
<feature type="transmembrane region" description="Helical" evidence="1">
    <location>
        <begin position="137"/>
        <end position="157"/>
    </location>
</feature>
<protein>
    <submittedName>
        <fullName evidence="3">Acyltransferase 3</fullName>
    </submittedName>
</protein>
<dbReference type="eggNOG" id="COG1835">
    <property type="taxonomic scope" value="Bacteria"/>
</dbReference>
<feature type="transmembrane region" description="Helical" evidence="1">
    <location>
        <begin position="295"/>
        <end position="316"/>
    </location>
</feature>
<keyword evidence="1" id="KW-0472">Membrane</keyword>
<dbReference type="HOGENOM" id="CLU_791817_0_0_5"/>
<dbReference type="Pfam" id="PF01757">
    <property type="entry name" value="Acyl_transf_3"/>
    <property type="match status" value="1"/>
</dbReference>
<accession>B8IEP5</accession>
<dbReference type="GO" id="GO:0000271">
    <property type="term" value="P:polysaccharide biosynthetic process"/>
    <property type="evidence" value="ECO:0007669"/>
    <property type="project" value="TreeGrafter"/>
</dbReference>
<dbReference type="InterPro" id="IPR050879">
    <property type="entry name" value="Acyltransferase_3"/>
</dbReference>
<reference evidence="3 4" key="1">
    <citation type="submission" date="2009-01" db="EMBL/GenBank/DDBJ databases">
        <title>Complete sequence of chromosome of Methylobacterium nodulans ORS 2060.</title>
        <authorList>
            <consortium name="US DOE Joint Genome Institute"/>
            <person name="Lucas S."/>
            <person name="Copeland A."/>
            <person name="Lapidus A."/>
            <person name="Glavina del Rio T."/>
            <person name="Dalin E."/>
            <person name="Tice H."/>
            <person name="Bruce D."/>
            <person name="Goodwin L."/>
            <person name="Pitluck S."/>
            <person name="Sims D."/>
            <person name="Brettin T."/>
            <person name="Detter J.C."/>
            <person name="Han C."/>
            <person name="Larimer F."/>
            <person name="Land M."/>
            <person name="Hauser L."/>
            <person name="Kyrpides N."/>
            <person name="Ivanova N."/>
            <person name="Marx C.J."/>
            <person name="Richardson P."/>
        </authorList>
    </citation>
    <scope>NUCLEOTIDE SEQUENCE [LARGE SCALE GENOMIC DNA]</scope>
    <source>
        <strain evidence="4">LMG 21967 / CNCM I-2342 / ORS 2060</strain>
    </source>
</reference>
<dbReference type="GO" id="GO:0016747">
    <property type="term" value="F:acyltransferase activity, transferring groups other than amino-acyl groups"/>
    <property type="evidence" value="ECO:0007669"/>
    <property type="project" value="InterPro"/>
</dbReference>
<evidence type="ECO:0000256" key="1">
    <source>
        <dbReference type="SAM" id="Phobius"/>
    </source>
</evidence>
<dbReference type="PANTHER" id="PTHR23028:SF53">
    <property type="entry name" value="ACYL_TRANSF_3 DOMAIN-CONTAINING PROTEIN"/>
    <property type="match status" value="1"/>
</dbReference>
<name>B8IEP5_METNO</name>
<evidence type="ECO:0000259" key="2">
    <source>
        <dbReference type="Pfam" id="PF01757"/>
    </source>
</evidence>
<dbReference type="AlphaFoldDB" id="B8IEP5"/>
<dbReference type="EMBL" id="CP001349">
    <property type="protein sequence ID" value="ACL61388.1"/>
    <property type="molecule type" value="Genomic_DNA"/>
</dbReference>
<feature type="transmembrane region" description="Helical" evidence="1">
    <location>
        <begin position="192"/>
        <end position="212"/>
    </location>
</feature>
<feature type="transmembrane region" description="Helical" evidence="1">
    <location>
        <begin position="20"/>
        <end position="46"/>
    </location>
</feature>
<sequence length="350" mass="37956">MLPSGLFRLALTMLVVIQHFSRLSLALGAICLLFTISGFWLCKAWVERYSLCDKPYRTYLISRMWRILPVFWVCNVLGYLVVGVTFTKWVDLIPNSVVIGHSYLAHPALLPAWPLDIIVQFSLAAPLLCYLMAASPVVTGSAAMAIGALGLVTLLVWGGSGHVGIQRLNLLHFLVFFLAGMLVYLKPAWRPGARAASLSALATVVAICVALLQPDPRSALFGGPLSGPEFLFRNHLLNVALAGLALPFAMNCLFSDSSPLDRAAGDLSYIIYLIHWPICVLTNQHYASLPAVDRLPYVGGAIILTIGLSVMLLLVWSRLAEQPRRAFVARRLAAGRSGARVHGLASAGLS</sequence>
<feature type="transmembrane region" description="Helical" evidence="1">
    <location>
        <begin position="266"/>
        <end position="283"/>
    </location>
</feature>
<keyword evidence="3" id="KW-0012">Acyltransferase</keyword>
<gene>
    <name evidence="3" type="ordered locus">Mnod_6620</name>
</gene>
<evidence type="ECO:0000313" key="3">
    <source>
        <dbReference type="EMBL" id="ACL61388.1"/>
    </source>
</evidence>
<dbReference type="GO" id="GO:0016020">
    <property type="term" value="C:membrane"/>
    <property type="evidence" value="ECO:0007669"/>
    <property type="project" value="TreeGrafter"/>
</dbReference>
<dbReference type="PANTHER" id="PTHR23028">
    <property type="entry name" value="ACETYLTRANSFERASE"/>
    <property type="match status" value="1"/>
</dbReference>